<evidence type="ECO:0000256" key="1">
    <source>
        <dbReference type="SAM" id="Coils"/>
    </source>
</evidence>
<dbReference type="SUPFAM" id="SSF49493">
    <property type="entry name" value="HSP40/DnaJ peptide-binding domain"/>
    <property type="match status" value="2"/>
</dbReference>
<reference evidence="3 4" key="1">
    <citation type="journal article" date="2017" name="Mol. Biol. Evol.">
        <title>The 4-celled Tetrabaena socialis nuclear genome reveals the essential components for genetic control of cell number at the origin of multicellularity in the volvocine lineage.</title>
        <authorList>
            <person name="Featherston J."/>
            <person name="Arakaki Y."/>
            <person name="Hanschen E.R."/>
            <person name="Ferris P.J."/>
            <person name="Michod R.E."/>
            <person name="Olson B.J.S.C."/>
            <person name="Nozaki H."/>
            <person name="Durand P.M."/>
        </authorList>
    </citation>
    <scope>NUCLEOTIDE SEQUENCE [LARGE SCALE GENOMIC DNA]</scope>
    <source>
        <strain evidence="3 4">NIES-571</strain>
    </source>
</reference>
<dbReference type="GO" id="GO:0051082">
    <property type="term" value="F:unfolded protein binding"/>
    <property type="evidence" value="ECO:0007669"/>
    <property type="project" value="InterPro"/>
</dbReference>
<accession>A0A2J7ZQ59</accession>
<keyword evidence="4" id="KW-1185">Reference proteome</keyword>
<dbReference type="GO" id="GO:0006457">
    <property type="term" value="P:protein folding"/>
    <property type="evidence" value="ECO:0007669"/>
    <property type="project" value="InterPro"/>
</dbReference>
<gene>
    <name evidence="3" type="ORF">TSOC_011620</name>
</gene>
<dbReference type="SUPFAM" id="SSF58104">
    <property type="entry name" value="Methyl-accepting chemotaxis protein (MCP) signaling domain"/>
    <property type="match status" value="1"/>
</dbReference>
<dbReference type="Gene3D" id="2.60.260.20">
    <property type="entry name" value="Urease metallochaperone UreE, N-terminal domain"/>
    <property type="match status" value="1"/>
</dbReference>
<proteinExistence type="predicted"/>
<comment type="caution">
    <text evidence="3">The sequence shown here is derived from an EMBL/GenBank/DDBJ whole genome shotgun (WGS) entry which is preliminary data.</text>
</comment>
<feature type="coiled-coil region" evidence="1">
    <location>
        <begin position="39"/>
        <end position="66"/>
    </location>
</feature>
<dbReference type="Pfam" id="PF01556">
    <property type="entry name" value="DnaJ_C"/>
    <property type="match status" value="1"/>
</dbReference>
<organism evidence="3 4">
    <name type="scientific">Tetrabaena socialis</name>
    <dbReference type="NCBI Taxonomy" id="47790"/>
    <lineage>
        <taxon>Eukaryota</taxon>
        <taxon>Viridiplantae</taxon>
        <taxon>Chlorophyta</taxon>
        <taxon>core chlorophytes</taxon>
        <taxon>Chlorophyceae</taxon>
        <taxon>CS clade</taxon>
        <taxon>Chlamydomonadales</taxon>
        <taxon>Tetrabaenaceae</taxon>
        <taxon>Tetrabaena</taxon>
    </lineage>
</organism>
<dbReference type="InterPro" id="IPR008971">
    <property type="entry name" value="HSP40/DnaJ_pept-bd"/>
</dbReference>
<keyword evidence="1" id="KW-0175">Coiled coil</keyword>
<protein>
    <submittedName>
        <fullName evidence="3">DnaJ subfamily A member 2</fullName>
    </submittedName>
</protein>
<evidence type="ECO:0000259" key="2">
    <source>
        <dbReference type="Pfam" id="PF01556"/>
    </source>
</evidence>
<name>A0A2J7ZQ59_9CHLO</name>
<feature type="domain" description="Chaperone DnaJ C-terminal" evidence="2">
    <location>
        <begin position="115"/>
        <end position="267"/>
    </location>
</feature>
<evidence type="ECO:0000313" key="3">
    <source>
        <dbReference type="EMBL" id="PNH02408.1"/>
    </source>
</evidence>
<dbReference type="EMBL" id="PGGS01000660">
    <property type="protein sequence ID" value="PNH02408.1"/>
    <property type="molecule type" value="Genomic_DNA"/>
</dbReference>
<dbReference type="AlphaFoldDB" id="A0A2J7ZQ59"/>
<dbReference type="InterPro" id="IPR002939">
    <property type="entry name" value="DnaJ_C"/>
</dbReference>
<dbReference type="Proteomes" id="UP000236333">
    <property type="component" value="Unassembled WGS sequence"/>
</dbReference>
<evidence type="ECO:0000313" key="4">
    <source>
        <dbReference type="Proteomes" id="UP000236333"/>
    </source>
</evidence>
<sequence length="290" mass="32056">MLYSWTIGLGTVPDVVQEVDFFREVADVVQEVADFVQEVADVIKEVADADQEVVDADQEVADVIKEVVDVTDVTDQEVADVIKEVVDVAKEVDSHDVVPGVLSDSVSESLTHDVVVDVPVSLEDIYACKIKRLSVLVRRQGHLTAKDVYIRLADSAPMYRFEGGGDESGDGTCGDLLVNLIVKEHATHNIDNILSRFDLNTTVSVPFFDYLYGGEYRLRHLDGADIVVQYPAQSAQRVIVLEGKGLSSSSSSSERGALYVFFDVHMPVVPTEKLSNPVVRLMLRRLFRSR</sequence>